<sequence>MDRAISSYTSSIRSLIHSREQIARSTLSVADPQHALLISMADTPSQTSLPFATEEVAVIKPLVASIGLAPVDGGGHTVEVLKHMRSSRIMHFAGHGLSHPLDPTKSSLLTKDWETNPLTVQKLRQQSLQEHSPFLAYLSSCSTGAIKDHSLADEAIHLISACQLAGFRHAIGALWEVSDQHCVDVARIVYETLKEDGLTDQAVARGLHRATRHVRDSSQSMITRSASTTDAAEDALEDQNTKEKLRDLEREFEAFEIHDREGSVEDRDAVPVGSRRRRQEPLGSFFWVPYVHYGA</sequence>
<evidence type="ECO:0000313" key="3">
    <source>
        <dbReference type="EMBL" id="OJJ31342.1"/>
    </source>
</evidence>
<dbReference type="OrthoDB" id="9991317at2759"/>
<evidence type="ECO:0000313" key="4">
    <source>
        <dbReference type="Proteomes" id="UP000184383"/>
    </source>
</evidence>
<feature type="compositionally biased region" description="Polar residues" evidence="1">
    <location>
        <begin position="217"/>
        <end position="230"/>
    </location>
</feature>
<dbReference type="Pfam" id="PF12770">
    <property type="entry name" value="CHAT"/>
    <property type="match status" value="1"/>
</dbReference>
<reference evidence="4" key="1">
    <citation type="journal article" date="2017" name="Genome Biol.">
        <title>Comparative genomics reveals high biological diversity and specific adaptations in the industrially and medically important fungal genus Aspergillus.</title>
        <authorList>
            <person name="de Vries R.P."/>
            <person name="Riley R."/>
            <person name="Wiebenga A."/>
            <person name="Aguilar-Osorio G."/>
            <person name="Amillis S."/>
            <person name="Uchima C.A."/>
            <person name="Anderluh G."/>
            <person name="Asadollahi M."/>
            <person name="Askin M."/>
            <person name="Barry K."/>
            <person name="Battaglia E."/>
            <person name="Bayram O."/>
            <person name="Benocci T."/>
            <person name="Braus-Stromeyer S.A."/>
            <person name="Caldana C."/>
            <person name="Canovas D."/>
            <person name="Cerqueira G.C."/>
            <person name="Chen F."/>
            <person name="Chen W."/>
            <person name="Choi C."/>
            <person name="Clum A."/>
            <person name="Dos Santos R.A."/>
            <person name="Damasio A.R."/>
            <person name="Diallinas G."/>
            <person name="Emri T."/>
            <person name="Fekete E."/>
            <person name="Flipphi M."/>
            <person name="Freyberg S."/>
            <person name="Gallo A."/>
            <person name="Gournas C."/>
            <person name="Habgood R."/>
            <person name="Hainaut M."/>
            <person name="Harispe M.L."/>
            <person name="Henrissat B."/>
            <person name="Hilden K.S."/>
            <person name="Hope R."/>
            <person name="Hossain A."/>
            <person name="Karabika E."/>
            <person name="Karaffa L."/>
            <person name="Karanyi Z."/>
            <person name="Krasevec N."/>
            <person name="Kuo A."/>
            <person name="Kusch H."/>
            <person name="LaButti K."/>
            <person name="Lagendijk E.L."/>
            <person name="Lapidus A."/>
            <person name="Levasseur A."/>
            <person name="Lindquist E."/>
            <person name="Lipzen A."/>
            <person name="Logrieco A.F."/>
            <person name="MacCabe A."/>
            <person name="Maekelae M.R."/>
            <person name="Malavazi I."/>
            <person name="Melin P."/>
            <person name="Meyer V."/>
            <person name="Mielnichuk N."/>
            <person name="Miskei M."/>
            <person name="Molnar A.P."/>
            <person name="Mule G."/>
            <person name="Ngan C.Y."/>
            <person name="Orejas M."/>
            <person name="Orosz E."/>
            <person name="Ouedraogo J.P."/>
            <person name="Overkamp K.M."/>
            <person name="Park H.-S."/>
            <person name="Perrone G."/>
            <person name="Piumi F."/>
            <person name="Punt P.J."/>
            <person name="Ram A.F."/>
            <person name="Ramon A."/>
            <person name="Rauscher S."/>
            <person name="Record E."/>
            <person name="Riano-Pachon D.M."/>
            <person name="Robert V."/>
            <person name="Roehrig J."/>
            <person name="Ruller R."/>
            <person name="Salamov A."/>
            <person name="Salih N.S."/>
            <person name="Samson R.A."/>
            <person name="Sandor E."/>
            <person name="Sanguinetti M."/>
            <person name="Schuetze T."/>
            <person name="Sepcic K."/>
            <person name="Shelest E."/>
            <person name="Sherlock G."/>
            <person name="Sophianopoulou V."/>
            <person name="Squina F.M."/>
            <person name="Sun H."/>
            <person name="Susca A."/>
            <person name="Todd R.B."/>
            <person name="Tsang A."/>
            <person name="Unkles S.E."/>
            <person name="van de Wiele N."/>
            <person name="van Rossen-Uffink D."/>
            <person name="Oliveira J.V."/>
            <person name="Vesth T.C."/>
            <person name="Visser J."/>
            <person name="Yu J.-H."/>
            <person name="Zhou M."/>
            <person name="Andersen M.R."/>
            <person name="Archer D.B."/>
            <person name="Baker S.E."/>
            <person name="Benoit I."/>
            <person name="Brakhage A.A."/>
            <person name="Braus G.H."/>
            <person name="Fischer R."/>
            <person name="Frisvad J.C."/>
            <person name="Goldman G.H."/>
            <person name="Houbraken J."/>
            <person name="Oakley B."/>
            <person name="Pocsi I."/>
            <person name="Scazzocchio C."/>
            <person name="Seiboth B."/>
            <person name="vanKuyk P.A."/>
            <person name="Wortman J."/>
            <person name="Dyer P.S."/>
            <person name="Grigoriev I.V."/>
        </authorList>
    </citation>
    <scope>NUCLEOTIDE SEQUENCE [LARGE SCALE GENOMIC DNA]</scope>
    <source>
        <strain evidence="4">DTO 134E9</strain>
    </source>
</reference>
<dbReference type="Proteomes" id="UP000184383">
    <property type="component" value="Unassembled WGS sequence"/>
</dbReference>
<dbReference type="EMBL" id="KV878216">
    <property type="protein sequence ID" value="OJJ31342.1"/>
    <property type="molecule type" value="Genomic_DNA"/>
</dbReference>
<organism evidence="3 4">
    <name type="scientific">Aspergillus wentii DTO 134E9</name>
    <dbReference type="NCBI Taxonomy" id="1073089"/>
    <lineage>
        <taxon>Eukaryota</taxon>
        <taxon>Fungi</taxon>
        <taxon>Dikarya</taxon>
        <taxon>Ascomycota</taxon>
        <taxon>Pezizomycotina</taxon>
        <taxon>Eurotiomycetes</taxon>
        <taxon>Eurotiomycetidae</taxon>
        <taxon>Eurotiales</taxon>
        <taxon>Aspergillaceae</taxon>
        <taxon>Aspergillus</taxon>
        <taxon>Aspergillus subgen. Cremei</taxon>
    </lineage>
</organism>
<evidence type="ECO:0000259" key="2">
    <source>
        <dbReference type="Pfam" id="PF12770"/>
    </source>
</evidence>
<feature type="region of interest" description="Disordered" evidence="1">
    <location>
        <begin position="214"/>
        <end position="240"/>
    </location>
</feature>
<dbReference type="STRING" id="1073089.A0A1L9R8U3"/>
<dbReference type="GeneID" id="63752340"/>
<dbReference type="VEuPathDB" id="FungiDB:ASPWEDRAFT_45285"/>
<dbReference type="AlphaFoldDB" id="A0A1L9R8U3"/>
<evidence type="ECO:0000256" key="1">
    <source>
        <dbReference type="SAM" id="MobiDB-lite"/>
    </source>
</evidence>
<feature type="domain" description="CHAT" evidence="2">
    <location>
        <begin position="7"/>
        <end position="294"/>
    </location>
</feature>
<protein>
    <recommendedName>
        <fullName evidence="2">CHAT domain-containing protein</fullName>
    </recommendedName>
</protein>
<gene>
    <name evidence="3" type="ORF">ASPWEDRAFT_45285</name>
</gene>
<name>A0A1L9R8U3_ASPWE</name>
<dbReference type="RefSeq" id="XP_040685019.1">
    <property type="nucleotide sequence ID" value="XM_040836492.1"/>
</dbReference>
<proteinExistence type="predicted"/>
<dbReference type="InterPro" id="IPR024983">
    <property type="entry name" value="CHAT_dom"/>
</dbReference>
<keyword evidence="4" id="KW-1185">Reference proteome</keyword>
<accession>A0A1L9R8U3</accession>